<protein>
    <submittedName>
        <fullName evidence="1">Uncharacterized protein</fullName>
    </submittedName>
</protein>
<dbReference type="EMBL" id="CM023485">
    <property type="protein sequence ID" value="KAH6930287.1"/>
    <property type="molecule type" value="Genomic_DNA"/>
</dbReference>
<proteinExistence type="predicted"/>
<accession>A0ACB7S539</accession>
<comment type="caution">
    <text evidence="1">The sequence shown here is derived from an EMBL/GenBank/DDBJ whole genome shotgun (WGS) entry which is preliminary data.</text>
</comment>
<gene>
    <name evidence="1" type="ORF">HPB50_012447</name>
</gene>
<organism evidence="1 2">
    <name type="scientific">Hyalomma asiaticum</name>
    <name type="common">Tick</name>
    <dbReference type="NCBI Taxonomy" id="266040"/>
    <lineage>
        <taxon>Eukaryota</taxon>
        <taxon>Metazoa</taxon>
        <taxon>Ecdysozoa</taxon>
        <taxon>Arthropoda</taxon>
        <taxon>Chelicerata</taxon>
        <taxon>Arachnida</taxon>
        <taxon>Acari</taxon>
        <taxon>Parasitiformes</taxon>
        <taxon>Ixodida</taxon>
        <taxon>Ixodoidea</taxon>
        <taxon>Ixodidae</taxon>
        <taxon>Hyalomminae</taxon>
        <taxon>Hyalomma</taxon>
    </lineage>
</organism>
<sequence>MGERLRLAEEELAMVIKARAITVHKSQGGTYSSIVYEYGKTHPLKLVYVALSRCTNLGNLYRTNTAGDHHFYHKETNVDRNMVDEFERLDKHRGNLKWKDTWKFRSPYFCRKCSYFV</sequence>
<evidence type="ECO:0000313" key="2">
    <source>
        <dbReference type="Proteomes" id="UP000821845"/>
    </source>
</evidence>
<evidence type="ECO:0000313" key="1">
    <source>
        <dbReference type="EMBL" id="KAH6930287.1"/>
    </source>
</evidence>
<keyword evidence="2" id="KW-1185">Reference proteome</keyword>
<dbReference type="Proteomes" id="UP000821845">
    <property type="component" value="Chromosome 5"/>
</dbReference>
<name>A0ACB7S539_HYAAI</name>
<reference evidence="1" key="1">
    <citation type="submission" date="2020-05" db="EMBL/GenBank/DDBJ databases">
        <title>Large-scale comparative analyses of tick genomes elucidate their genetic diversity and vector capacities.</title>
        <authorList>
            <person name="Jia N."/>
            <person name="Wang J."/>
            <person name="Shi W."/>
            <person name="Du L."/>
            <person name="Sun Y."/>
            <person name="Zhan W."/>
            <person name="Jiang J."/>
            <person name="Wang Q."/>
            <person name="Zhang B."/>
            <person name="Ji P."/>
            <person name="Sakyi L.B."/>
            <person name="Cui X."/>
            <person name="Yuan T."/>
            <person name="Jiang B."/>
            <person name="Yang W."/>
            <person name="Lam T.T.-Y."/>
            <person name="Chang Q."/>
            <person name="Ding S."/>
            <person name="Wang X."/>
            <person name="Zhu J."/>
            <person name="Ruan X."/>
            <person name="Zhao L."/>
            <person name="Wei J."/>
            <person name="Que T."/>
            <person name="Du C."/>
            <person name="Cheng J."/>
            <person name="Dai P."/>
            <person name="Han X."/>
            <person name="Huang E."/>
            <person name="Gao Y."/>
            <person name="Liu J."/>
            <person name="Shao H."/>
            <person name="Ye R."/>
            <person name="Li L."/>
            <person name="Wei W."/>
            <person name="Wang X."/>
            <person name="Wang C."/>
            <person name="Yang T."/>
            <person name="Huo Q."/>
            <person name="Li W."/>
            <person name="Guo W."/>
            <person name="Chen H."/>
            <person name="Zhou L."/>
            <person name="Ni X."/>
            <person name="Tian J."/>
            <person name="Zhou Y."/>
            <person name="Sheng Y."/>
            <person name="Liu T."/>
            <person name="Pan Y."/>
            <person name="Xia L."/>
            <person name="Li J."/>
            <person name="Zhao F."/>
            <person name="Cao W."/>
        </authorList>
    </citation>
    <scope>NUCLEOTIDE SEQUENCE</scope>
    <source>
        <strain evidence="1">Hyas-2018</strain>
    </source>
</reference>